<name>A0ABY7K0D5_9ACTN</name>
<evidence type="ECO:0000256" key="3">
    <source>
        <dbReference type="ARBA" id="ARBA00023125"/>
    </source>
</evidence>
<evidence type="ECO:0000256" key="1">
    <source>
        <dbReference type="ARBA" id="ARBA00011046"/>
    </source>
</evidence>
<reference evidence="5" key="1">
    <citation type="submission" date="2022-05" db="EMBL/GenBank/DDBJ databases">
        <title>Jatrophihabitans sp. SB3-54 whole genome sequence.</title>
        <authorList>
            <person name="Suh M.K."/>
            <person name="Eom M.K."/>
            <person name="Kim J.S."/>
            <person name="Kim H.S."/>
            <person name="Do H.E."/>
            <person name="Shin Y.K."/>
            <person name="Lee J.-S."/>
        </authorList>
    </citation>
    <scope>NUCLEOTIDE SEQUENCE</scope>
    <source>
        <strain evidence="5">SB3-54</strain>
    </source>
</reference>
<protein>
    <submittedName>
        <fullName evidence="5">BlaI/MecI/CopY family transcriptional regulator</fullName>
    </submittedName>
</protein>
<comment type="similarity">
    <text evidence="1">Belongs to the BlaI transcriptional regulatory family.</text>
</comment>
<dbReference type="RefSeq" id="WP_269444822.1">
    <property type="nucleotide sequence ID" value="NZ_CP097463.1"/>
</dbReference>
<keyword evidence="4" id="KW-0804">Transcription</keyword>
<dbReference type="PIRSF" id="PIRSF019455">
    <property type="entry name" value="CopR_AtkY"/>
    <property type="match status" value="1"/>
</dbReference>
<accession>A0ABY7K0D5</accession>
<dbReference type="Gene3D" id="1.10.10.10">
    <property type="entry name" value="Winged helix-like DNA-binding domain superfamily/Winged helix DNA-binding domain"/>
    <property type="match status" value="1"/>
</dbReference>
<gene>
    <name evidence="5" type="ORF">M6B22_05780</name>
</gene>
<organism evidence="5 6">
    <name type="scientific">Jatrophihabitans cynanchi</name>
    <dbReference type="NCBI Taxonomy" id="2944128"/>
    <lineage>
        <taxon>Bacteria</taxon>
        <taxon>Bacillati</taxon>
        <taxon>Actinomycetota</taxon>
        <taxon>Actinomycetes</taxon>
        <taxon>Jatrophihabitantales</taxon>
        <taxon>Jatrophihabitantaceae</taxon>
        <taxon>Jatrophihabitans</taxon>
    </lineage>
</organism>
<evidence type="ECO:0000313" key="6">
    <source>
        <dbReference type="Proteomes" id="UP001164693"/>
    </source>
</evidence>
<dbReference type="SUPFAM" id="SSF46785">
    <property type="entry name" value="Winged helix' DNA-binding domain"/>
    <property type="match status" value="1"/>
</dbReference>
<keyword evidence="3" id="KW-0238">DNA-binding</keyword>
<evidence type="ECO:0000256" key="4">
    <source>
        <dbReference type="ARBA" id="ARBA00023163"/>
    </source>
</evidence>
<keyword evidence="6" id="KW-1185">Reference proteome</keyword>
<dbReference type="InterPro" id="IPR005650">
    <property type="entry name" value="BlaI_family"/>
</dbReference>
<dbReference type="Gene3D" id="6.10.140.850">
    <property type="match status" value="1"/>
</dbReference>
<dbReference type="InterPro" id="IPR036390">
    <property type="entry name" value="WH_DNA-bd_sf"/>
</dbReference>
<keyword evidence="2" id="KW-0805">Transcription regulation</keyword>
<dbReference type="EMBL" id="CP097463">
    <property type="protein sequence ID" value="WAX58272.1"/>
    <property type="molecule type" value="Genomic_DNA"/>
</dbReference>
<dbReference type="Proteomes" id="UP001164693">
    <property type="component" value="Chromosome"/>
</dbReference>
<proteinExistence type="inferred from homology"/>
<dbReference type="Pfam" id="PF03965">
    <property type="entry name" value="Penicillinase_R"/>
    <property type="match status" value="1"/>
</dbReference>
<sequence length="145" mass="15976">MPTRSRPQLGELERAVMDVLWAHGEEGPCTVREVYSELSAARDIAYTTVMTVLDRLAKKGIVVQHRDGRAYRYAPSEPRATMIAGLMMDVLEDTDADVRRTALLRFAEGVSAEEAAALQAVLAQVVASDPGRPTRRGRRRASARP</sequence>
<evidence type="ECO:0000256" key="2">
    <source>
        <dbReference type="ARBA" id="ARBA00023015"/>
    </source>
</evidence>
<evidence type="ECO:0000313" key="5">
    <source>
        <dbReference type="EMBL" id="WAX58272.1"/>
    </source>
</evidence>
<dbReference type="InterPro" id="IPR036388">
    <property type="entry name" value="WH-like_DNA-bd_sf"/>
</dbReference>